<evidence type="ECO:0000313" key="2">
    <source>
        <dbReference type="Proteomes" id="UP001550044"/>
    </source>
</evidence>
<dbReference type="EMBL" id="JBEXIP010000066">
    <property type="protein sequence ID" value="MET8438649.1"/>
    <property type="molecule type" value="Genomic_DNA"/>
</dbReference>
<proteinExistence type="predicted"/>
<protein>
    <submittedName>
        <fullName evidence="1">CchlQ</fullName>
    </submittedName>
</protein>
<sequence>MEWGTLVATLGGAVIAISGTVLADRLRTRQEADRGLGARRREAYIEFIAAAGAAHTQLRRLAQAPDAATDLESASRAALTEAGLYEVRERLFIDASATVAGAGQAMFEQLRALRSAVAMGAPVSSAAFHDAYHPYIASVWAYRVAVRDELEGQSLVPAVFGWHAWDGKERCPLCNRDLAGAL</sequence>
<keyword evidence="2" id="KW-1185">Reference proteome</keyword>
<organism evidence="1 2">
    <name type="scientific">Streptomyces sp. 900116325</name>
    <dbReference type="NCBI Taxonomy" id="3154295"/>
    <lineage>
        <taxon>Bacteria</taxon>
        <taxon>Bacillati</taxon>
        <taxon>Actinomycetota</taxon>
        <taxon>Actinomycetes</taxon>
        <taxon>Kitasatosporales</taxon>
        <taxon>Streptomycetaceae</taxon>
        <taxon>Streptomyces</taxon>
    </lineage>
</organism>
<dbReference type="Proteomes" id="UP001550044">
    <property type="component" value="Unassembled WGS sequence"/>
</dbReference>
<dbReference type="RefSeq" id="WP_356505204.1">
    <property type="nucleotide sequence ID" value="NZ_JBEXEF010000185.1"/>
</dbReference>
<name>A0ABV2UMM6_9ACTN</name>
<comment type="caution">
    <text evidence="1">The sequence shown here is derived from an EMBL/GenBank/DDBJ whole genome shotgun (WGS) entry which is preliminary data.</text>
</comment>
<gene>
    <name evidence="1" type="ORF">ABZV61_39320</name>
</gene>
<accession>A0ABV2UMM6</accession>
<evidence type="ECO:0000313" key="1">
    <source>
        <dbReference type="EMBL" id="MET8438649.1"/>
    </source>
</evidence>
<reference evidence="1 2" key="1">
    <citation type="submission" date="2024-06" db="EMBL/GenBank/DDBJ databases">
        <title>The Natural Products Discovery Center: Release of the First 8490 Sequenced Strains for Exploring Actinobacteria Biosynthetic Diversity.</title>
        <authorList>
            <person name="Kalkreuter E."/>
            <person name="Kautsar S.A."/>
            <person name="Yang D."/>
            <person name="Bader C.D."/>
            <person name="Teijaro C.N."/>
            <person name="Fluegel L."/>
            <person name="Davis C.M."/>
            <person name="Simpson J.R."/>
            <person name="Lauterbach L."/>
            <person name="Steele A.D."/>
            <person name="Gui C."/>
            <person name="Meng S."/>
            <person name="Li G."/>
            <person name="Viehrig K."/>
            <person name="Ye F."/>
            <person name="Su P."/>
            <person name="Kiefer A.F."/>
            <person name="Nichols A."/>
            <person name="Cepeda A.J."/>
            <person name="Yan W."/>
            <person name="Fan B."/>
            <person name="Jiang Y."/>
            <person name="Adhikari A."/>
            <person name="Zheng C.-J."/>
            <person name="Schuster L."/>
            <person name="Cowan T.M."/>
            <person name="Smanski M.J."/>
            <person name="Chevrette M.G."/>
            <person name="De Carvalho L.P.S."/>
            <person name="Shen B."/>
        </authorList>
    </citation>
    <scope>NUCLEOTIDE SEQUENCE [LARGE SCALE GENOMIC DNA]</scope>
    <source>
        <strain evidence="1 2">NPDC005137</strain>
    </source>
</reference>